<dbReference type="InterPro" id="IPR017871">
    <property type="entry name" value="ABC_transporter-like_CS"/>
</dbReference>
<dbReference type="InterPro" id="IPR003439">
    <property type="entry name" value="ABC_transporter-like_ATP-bd"/>
</dbReference>
<comment type="caution">
    <text evidence="7">The sequence shown here is derived from an EMBL/GenBank/DDBJ whole genome shotgun (WGS) entry which is preliminary data.</text>
</comment>
<keyword evidence="4 7" id="KW-0067">ATP-binding</keyword>
<evidence type="ECO:0000259" key="6">
    <source>
        <dbReference type="PROSITE" id="PS50893"/>
    </source>
</evidence>
<dbReference type="Pfam" id="PF00005">
    <property type="entry name" value="ABC_tran"/>
    <property type="match status" value="1"/>
</dbReference>
<evidence type="ECO:0000256" key="4">
    <source>
        <dbReference type="ARBA" id="ARBA00022840"/>
    </source>
</evidence>
<organism evidence="7 8">
    <name type="scientific">Lysinimonas soli</name>
    <dbReference type="NCBI Taxonomy" id="1074233"/>
    <lineage>
        <taxon>Bacteria</taxon>
        <taxon>Bacillati</taxon>
        <taxon>Actinomycetota</taxon>
        <taxon>Actinomycetes</taxon>
        <taxon>Micrococcales</taxon>
        <taxon>Microbacteriaceae</taxon>
        <taxon>Lysinimonas</taxon>
    </lineage>
</organism>
<dbReference type="EMBL" id="JBHSMG010000002">
    <property type="protein sequence ID" value="MFC5502647.1"/>
    <property type="molecule type" value="Genomic_DNA"/>
</dbReference>
<name>A0ABW0NRC8_9MICO</name>
<dbReference type="PROSITE" id="PS00211">
    <property type="entry name" value="ABC_TRANSPORTER_1"/>
    <property type="match status" value="1"/>
</dbReference>
<comment type="similarity">
    <text evidence="1">Belongs to the ABC transporter superfamily.</text>
</comment>
<evidence type="ECO:0000256" key="1">
    <source>
        <dbReference type="ARBA" id="ARBA00005417"/>
    </source>
</evidence>
<dbReference type="SMART" id="SM00382">
    <property type="entry name" value="AAA"/>
    <property type="match status" value="1"/>
</dbReference>
<keyword evidence="5" id="KW-0029">Amino-acid transport</keyword>
<dbReference type="InterPro" id="IPR027417">
    <property type="entry name" value="P-loop_NTPase"/>
</dbReference>
<dbReference type="Proteomes" id="UP001596039">
    <property type="component" value="Unassembled WGS sequence"/>
</dbReference>
<dbReference type="RefSeq" id="WP_386740336.1">
    <property type="nucleotide sequence ID" value="NZ_JBHSMG010000002.1"/>
</dbReference>
<dbReference type="GO" id="GO:0005524">
    <property type="term" value="F:ATP binding"/>
    <property type="evidence" value="ECO:0007669"/>
    <property type="project" value="UniProtKB-KW"/>
</dbReference>
<reference evidence="8" key="1">
    <citation type="journal article" date="2019" name="Int. J. Syst. Evol. Microbiol.">
        <title>The Global Catalogue of Microorganisms (GCM) 10K type strain sequencing project: providing services to taxonomists for standard genome sequencing and annotation.</title>
        <authorList>
            <consortium name="The Broad Institute Genomics Platform"/>
            <consortium name="The Broad Institute Genome Sequencing Center for Infectious Disease"/>
            <person name="Wu L."/>
            <person name="Ma J."/>
        </authorList>
    </citation>
    <scope>NUCLEOTIDE SEQUENCE [LARGE SCALE GENOMIC DNA]</scope>
    <source>
        <strain evidence="8">CGMCC 4.6997</strain>
    </source>
</reference>
<gene>
    <name evidence="7" type="ORF">ACFPJ4_10405</name>
</gene>
<evidence type="ECO:0000313" key="8">
    <source>
        <dbReference type="Proteomes" id="UP001596039"/>
    </source>
</evidence>
<sequence length="247" mass="26230">MTLLEARSLVAGYGDSRAISDISLSLDEGELVAFVGANGAGKSTLLRVLAGAHSPTSGSVIYKDQDVTRLRDFARNRLGISLVPEGRRLFASLTVRENLIVGAGSRRSGPWNVETVLDALPMLGPILNRNASRLSGGQQQAVAIGRSLMSNPEVLLLDEVSLGLAPIVIDELYVSLEGVRKTGLGIILVEQDLSRTIAVADRIICMLEGHVVLEGTPGQLTHEQITDAYFGHSIASFSDTGDLNGLD</sequence>
<dbReference type="InterPro" id="IPR052156">
    <property type="entry name" value="BCAA_Transport_ATP-bd_LivF"/>
</dbReference>
<evidence type="ECO:0000313" key="7">
    <source>
        <dbReference type="EMBL" id="MFC5502647.1"/>
    </source>
</evidence>
<keyword evidence="2" id="KW-0813">Transport</keyword>
<keyword evidence="3" id="KW-0547">Nucleotide-binding</keyword>
<dbReference type="PROSITE" id="PS50893">
    <property type="entry name" value="ABC_TRANSPORTER_2"/>
    <property type="match status" value="1"/>
</dbReference>
<dbReference type="SUPFAM" id="SSF52540">
    <property type="entry name" value="P-loop containing nucleoside triphosphate hydrolases"/>
    <property type="match status" value="1"/>
</dbReference>
<accession>A0ABW0NRC8</accession>
<feature type="domain" description="ABC transporter" evidence="6">
    <location>
        <begin position="4"/>
        <end position="233"/>
    </location>
</feature>
<dbReference type="Gene3D" id="3.40.50.300">
    <property type="entry name" value="P-loop containing nucleotide triphosphate hydrolases"/>
    <property type="match status" value="1"/>
</dbReference>
<dbReference type="PANTHER" id="PTHR43820">
    <property type="entry name" value="HIGH-AFFINITY BRANCHED-CHAIN AMINO ACID TRANSPORT ATP-BINDING PROTEIN LIVF"/>
    <property type="match status" value="1"/>
</dbReference>
<keyword evidence="8" id="KW-1185">Reference proteome</keyword>
<proteinExistence type="inferred from homology"/>
<protein>
    <submittedName>
        <fullName evidence="7">ABC transporter ATP-binding protein</fullName>
    </submittedName>
</protein>
<evidence type="ECO:0000256" key="5">
    <source>
        <dbReference type="ARBA" id="ARBA00022970"/>
    </source>
</evidence>
<evidence type="ECO:0000256" key="2">
    <source>
        <dbReference type="ARBA" id="ARBA00022448"/>
    </source>
</evidence>
<dbReference type="InterPro" id="IPR003593">
    <property type="entry name" value="AAA+_ATPase"/>
</dbReference>
<dbReference type="PANTHER" id="PTHR43820:SF5">
    <property type="entry name" value="HIGH-AFFINITY BRANCHED-CHAIN AMINO ACID TRANSPORT ATP-BINDING PROTEIN"/>
    <property type="match status" value="1"/>
</dbReference>
<dbReference type="CDD" id="cd03224">
    <property type="entry name" value="ABC_TM1139_LivF_branched"/>
    <property type="match status" value="1"/>
</dbReference>
<evidence type="ECO:0000256" key="3">
    <source>
        <dbReference type="ARBA" id="ARBA00022741"/>
    </source>
</evidence>